<feature type="compositionally biased region" description="Basic and acidic residues" evidence="2">
    <location>
        <begin position="148"/>
        <end position="181"/>
    </location>
</feature>
<dbReference type="InterPro" id="IPR001487">
    <property type="entry name" value="Bromodomain"/>
</dbReference>
<dbReference type="SMART" id="SM00297">
    <property type="entry name" value="BROMO"/>
    <property type="match status" value="1"/>
</dbReference>
<feature type="domain" description="Bromo" evidence="3">
    <location>
        <begin position="301"/>
        <end position="374"/>
    </location>
</feature>
<evidence type="ECO:0000259" key="4">
    <source>
        <dbReference type="PROSITE" id="PS50090"/>
    </source>
</evidence>
<dbReference type="CDD" id="cd04369">
    <property type="entry name" value="Bromodomain"/>
    <property type="match status" value="1"/>
</dbReference>
<evidence type="ECO:0000313" key="5">
    <source>
        <dbReference type="EMBL" id="KAG8087958.1"/>
    </source>
</evidence>
<accession>A0A8J6BR02</accession>
<name>A0A8J6BR02_ZIZPA</name>
<reference evidence="5" key="2">
    <citation type="submission" date="2021-02" db="EMBL/GenBank/DDBJ databases">
        <authorList>
            <person name="Kimball J.A."/>
            <person name="Haas M.W."/>
            <person name="Macchietto M."/>
            <person name="Kono T."/>
            <person name="Duquette J."/>
            <person name="Shao M."/>
        </authorList>
    </citation>
    <scope>NUCLEOTIDE SEQUENCE</scope>
    <source>
        <tissue evidence="5">Fresh leaf tissue</tissue>
    </source>
</reference>
<dbReference type="PANTHER" id="PTHR37888">
    <property type="entry name" value="DNA-BINDING BROMODOMAIN-CONTAINING PROTEIN"/>
    <property type="match status" value="1"/>
</dbReference>
<evidence type="ECO:0000313" key="6">
    <source>
        <dbReference type="Proteomes" id="UP000729402"/>
    </source>
</evidence>
<feature type="compositionally biased region" description="Basic and acidic residues" evidence="2">
    <location>
        <begin position="449"/>
        <end position="470"/>
    </location>
</feature>
<proteinExistence type="predicted"/>
<feature type="compositionally biased region" description="Polar residues" evidence="2">
    <location>
        <begin position="591"/>
        <end position="600"/>
    </location>
</feature>
<evidence type="ECO:0008006" key="7">
    <source>
        <dbReference type="Google" id="ProtNLM"/>
    </source>
</evidence>
<feature type="domain" description="Myb-like" evidence="4">
    <location>
        <begin position="33"/>
        <end position="83"/>
    </location>
</feature>
<dbReference type="OrthoDB" id="1742084at2759"/>
<feature type="region of interest" description="Disordered" evidence="2">
    <location>
        <begin position="446"/>
        <end position="641"/>
    </location>
</feature>
<sequence>MTARSDDPGPGGSQESPTVAAAAGASECGGEIWGTLEELVLACAVRRHGTSSWEAVAMEVQSRSRSAAGLTPASCRLRFRLLHRRFTGGGATAEDENGDGGGEEEPDAAAIDGWAEELRKLRVAELRRDVERYDLSIGRLQSKVKRLEKERERSLSGDAKTAEEEVRKGSQEVPGVDDRVSGQESGRSFKESNSSDLKRPEDDTAANDDPAAREEATAGKVTVKEEPSDESVAGSKEAADAEMESTQSSDVQSSANPSHRRRKGSGTEEAEPAAEEASPSLSVPLTAAESSPLVTFLKSVQTSKSGTVFERRLESQEGDKYNGTIKRHVDLEMVRSKLEGGGATCYSSAAEFYRDLLLLCANAIVFFPRGSPEHAAGVHTRALISKQISKNHPAGSLGKVPLAASAETSKKPKAEADVAGSLLEKAAPKPPIIVCRKRSSTTKVAAAAAKEEKAEKAETDYKEKDGDEKMSAAAVTTAKKKARGLRTNKSRAPARNAGPNQKIAKTSECAEGTKKSDKKGGGGGGSTVTAAGGIVKKRNAVDFLNRMNQNGSPSTERVSFLETQKLSAATEQKKSSSSSGKGDGRKEPGCSGSQKATAATDTPPGRRTVSRPPKRAAAPPLPPPSKRAKDVKAPSKKRGKK</sequence>
<feature type="compositionally biased region" description="Polar residues" evidence="2">
    <location>
        <begin position="244"/>
        <end position="257"/>
    </location>
</feature>
<reference evidence="5" key="1">
    <citation type="journal article" date="2021" name="bioRxiv">
        <title>Whole Genome Assembly and Annotation of Northern Wild Rice, Zizania palustris L., Supports a Whole Genome Duplication in the Zizania Genus.</title>
        <authorList>
            <person name="Haas M."/>
            <person name="Kono T."/>
            <person name="Macchietto M."/>
            <person name="Millas R."/>
            <person name="McGilp L."/>
            <person name="Shao M."/>
            <person name="Duquette J."/>
            <person name="Hirsch C.N."/>
            <person name="Kimball J."/>
        </authorList>
    </citation>
    <scope>NUCLEOTIDE SEQUENCE</scope>
    <source>
        <tissue evidence="5">Fresh leaf tissue</tissue>
    </source>
</reference>
<evidence type="ECO:0000259" key="3">
    <source>
        <dbReference type="PROSITE" id="PS50014"/>
    </source>
</evidence>
<evidence type="ECO:0000256" key="1">
    <source>
        <dbReference type="PROSITE-ProRule" id="PRU00035"/>
    </source>
</evidence>
<dbReference type="PANTHER" id="PTHR37888:SF11">
    <property type="entry name" value="DNA-BINDING BROMODOMAIN-CONTAINING PROTEIN"/>
    <property type="match status" value="1"/>
</dbReference>
<dbReference type="PROSITE" id="PS50090">
    <property type="entry name" value="MYB_LIKE"/>
    <property type="match status" value="1"/>
</dbReference>
<dbReference type="EMBL" id="JAAALK010000082">
    <property type="protein sequence ID" value="KAG8087958.1"/>
    <property type="molecule type" value="Genomic_DNA"/>
</dbReference>
<keyword evidence="1" id="KW-0103">Bromodomain</keyword>
<feature type="compositionally biased region" description="Basic and acidic residues" evidence="2">
    <location>
        <begin position="210"/>
        <end position="226"/>
    </location>
</feature>
<dbReference type="AlphaFoldDB" id="A0A8J6BR02"/>
<feature type="compositionally biased region" description="Polar residues" evidence="2">
    <location>
        <begin position="182"/>
        <end position="195"/>
    </location>
</feature>
<dbReference type="SMART" id="SM00717">
    <property type="entry name" value="SANT"/>
    <property type="match status" value="1"/>
</dbReference>
<gene>
    <name evidence="5" type="ORF">GUJ93_ZPchr0010g8365</name>
</gene>
<protein>
    <recommendedName>
        <fullName evidence="7">Bromo domain-containing protein</fullName>
    </recommendedName>
</protein>
<feature type="compositionally biased region" description="Polar residues" evidence="2">
    <location>
        <begin position="546"/>
        <end position="570"/>
    </location>
</feature>
<comment type="caution">
    <text evidence="5">The sequence shown here is derived from an EMBL/GenBank/DDBJ whole genome shotgun (WGS) entry which is preliminary data.</text>
</comment>
<dbReference type="Pfam" id="PF00439">
    <property type="entry name" value="Bromodomain"/>
    <property type="match status" value="1"/>
</dbReference>
<feature type="region of interest" description="Disordered" evidence="2">
    <location>
        <begin position="148"/>
        <end position="285"/>
    </location>
</feature>
<organism evidence="5 6">
    <name type="scientific">Zizania palustris</name>
    <name type="common">Northern wild rice</name>
    <dbReference type="NCBI Taxonomy" id="103762"/>
    <lineage>
        <taxon>Eukaryota</taxon>
        <taxon>Viridiplantae</taxon>
        <taxon>Streptophyta</taxon>
        <taxon>Embryophyta</taxon>
        <taxon>Tracheophyta</taxon>
        <taxon>Spermatophyta</taxon>
        <taxon>Magnoliopsida</taxon>
        <taxon>Liliopsida</taxon>
        <taxon>Poales</taxon>
        <taxon>Poaceae</taxon>
        <taxon>BOP clade</taxon>
        <taxon>Oryzoideae</taxon>
        <taxon>Oryzeae</taxon>
        <taxon>Zizaniinae</taxon>
        <taxon>Zizania</taxon>
    </lineage>
</organism>
<dbReference type="PROSITE" id="PS50014">
    <property type="entry name" value="BROMODOMAIN_2"/>
    <property type="match status" value="1"/>
</dbReference>
<feature type="compositionally biased region" description="Basic and acidic residues" evidence="2">
    <location>
        <begin position="511"/>
        <end position="520"/>
    </location>
</feature>
<keyword evidence="6" id="KW-1185">Reference proteome</keyword>
<dbReference type="InterPro" id="IPR001005">
    <property type="entry name" value="SANT/Myb"/>
</dbReference>
<dbReference type="CDD" id="cd00167">
    <property type="entry name" value="SANT"/>
    <property type="match status" value="1"/>
</dbReference>
<feature type="compositionally biased region" description="Basic residues" evidence="2">
    <location>
        <begin position="478"/>
        <end position="489"/>
    </location>
</feature>
<feature type="region of interest" description="Disordered" evidence="2">
    <location>
        <begin position="1"/>
        <end position="25"/>
    </location>
</feature>
<evidence type="ECO:0000256" key="2">
    <source>
        <dbReference type="SAM" id="MobiDB-lite"/>
    </source>
</evidence>
<dbReference type="Proteomes" id="UP000729402">
    <property type="component" value="Unassembled WGS sequence"/>
</dbReference>